<protein>
    <submittedName>
        <fullName evidence="2">Uncharacterized protein</fullName>
    </submittedName>
</protein>
<dbReference type="EMBL" id="RZNY01000032">
    <property type="protein sequence ID" value="RUT41333.1"/>
    <property type="molecule type" value="Genomic_DNA"/>
</dbReference>
<organism evidence="2 3">
    <name type="scientific">Paenibacillus anaericanus</name>
    <dbReference type="NCBI Taxonomy" id="170367"/>
    <lineage>
        <taxon>Bacteria</taxon>
        <taxon>Bacillati</taxon>
        <taxon>Bacillota</taxon>
        <taxon>Bacilli</taxon>
        <taxon>Bacillales</taxon>
        <taxon>Paenibacillaceae</taxon>
        <taxon>Paenibacillus</taxon>
    </lineage>
</organism>
<dbReference type="AlphaFoldDB" id="A0A433Y109"/>
<keyword evidence="1" id="KW-0472">Membrane</keyword>
<reference evidence="2 3" key="1">
    <citation type="submission" date="2018-12" db="EMBL/GenBank/DDBJ databases">
        <authorList>
            <person name="Sun L."/>
            <person name="Chen Z."/>
        </authorList>
    </citation>
    <scope>NUCLEOTIDE SEQUENCE [LARGE SCALE GENOMIC DNA]</scope>
    <source>
        <strain evidence="2 3">DSM 15890</strain>
    </source>
</reference>
<gene>
    <name evidence="2" type="ORF">EJP82_24065</name>
</gene>
<keyword evidence="1" id="KW-0812">Transmembrane</keyword>
<evidence type="ECO:0000313" key="2">
    <source>
        <dbReference type="EMBL" id="RUT41333.1"/>
    </source>
</evidence>
<accession>A0A433Y109</accession>
<evidence type="ECO:0000313" key="3">
    <source>
        <dbReference type="Proteomes" id="UP000279446"/>
    </source>
</evidence>
<feature type="transmembrane region" description="Helical" evidence="1">
    <location>
        <begin position="12"/>
        <end position="31"/>
    </location>
</feature>
<sequence length="326" mass="37028">MFFIQGNKRDLFIIAGVIIVLAIVVVMAIYYKAPSNRSIATTTGGDSTIELEKEEDKNIPVNSEPSPSVVLPYLFEMLDFQEEDVKAISVELGGMQKDIPDNRLFVLLQSLRWTDTTVARAEQGPQADDEKAMLHFILQDHEYDLPYNLSNNTFEVEGVSYYADDQVLLLMQGLLREDSELAVLDIFLENARVEQESAGSIDPMPLNAEQTEMGGLDFNGWETKLQDAEVIWKIPYYDDGTGEVKEARKFSNGILMLNRQIIFTNDSYATQDDVKVGITLDQVMTKLGPEALKLVSRWSYKVGDYYKFHLYYNDNKVKYIVISQPL</sequence>
<dbReference type="Proteomes" id="UP000279446">
    <property type="component" value="Unassembled WGS sequence"/>
</dbReference>
<evidence type="ECO:0000256" key="1">
    <source>
        <dbReference type="SAM" id="Phobius"/>
    </source>
</evidence>
<keyword evidence="1" id="KW-1133">Transmembrane helix</keyword>
<proteinExistence type="predicted"/>
<name>A0A433Y109_9BACL</name>
<keyword evidence="3" id="KW-1185">Reference proteome</keyword>
<comment type="caution">
    <text evidence="2">The sequence shown here is derived from an EMBL/GenBank/DDBJ whole genome shotgun (WGS) entry which is preliminary data.</text>
</comment>